<keyword evidence="1" id="KW-0472">Membrane</keyword>
<organism evidence="2 3">
    <name type="scientific">Ambrosia artemisiifolia</name>
    <name type="common">Common ragweed</name>
    <dbReference type="NCBI Taxonomy" id="4212"/>
    <lineage>
        <taxon>Eukaryota</taxon>
        <taxon>Viridiplantae</taxon>
        <taxon>Streptophyta</taxon>
        <taxon>Embryophyta</taxon>
        <taxon>Tracheophyta</taxon>
        <taxon>Spermatophyta</taxon>
        <taxon>Magnoliopsida</taxon>
        <taxon>eudicotyledons</taxon>
        <taxon>Gunneridae</taxon>
        <taxon>Pentapetalae</taxon>
        <taxon>asterids</taxon>
        <taxon>campanulids</taxon>
        <taxon>Asterales</taxon>
        <taxon>Asteraceae</taxon>
        <taxon>Asteroideae</taxon>
        <taxon>Heliantheae alliance</taxon>
        <taxon>Heliantheae</taxon>
        <taxon>Ambrosia</taxon>
    </lineage>
</organism>
<comment type="caution">
    <text evidence="2">The sequence shown here is derived from an EMBL/GenBank/DDBJ whole genome shotgun (WGS) entry which is preliminary data.</text>
</comment>
<evidence type="ECO:0000256" key="1">
    <source>
        <dbReference type="SAM" id="Phobius"/>
    </source>
</evidence>
<feature type="transmembrane region" description="Helical" evidence="1">
    <location>
        <begin position="163"/>
        <end position="186"/>
    </location>
</feature>
<keyword evidence="1" id="KW-1133">Transmembrane helix</keyword>
<proteinExistence type="predicted"/>
<accession>A0AAD5CH12</accession>
<evidence type="ECO:0000313" key="2">
    <source>
        <dbReference type="EMBL" id="KAI7741344.1"/>
    </source>
</evidence>
<dbReference type="Proteomes" id="UP001206925">
    <property type="component" value="Unassembled WGS sequence"/>
</dbReference>
<dbReference type="EMBL" id="JAMZMK010008208">
    <property type="protein sequence ID" value="KAI7741344.1"/>
    <property type="molecule type" value="Genomic_DNA"/>
</dbReference>
<keyword evidence="1" id="KW-0812">Transmembrane</keyword>
<feature type="non-terminal residue" evidence="2">
    <location>
        <position position="196"/>
    </location>
</feature>
<reference evidence="2" key="1">
    <citation type="submission" date="2022-06" db="EMBL/GenBank/DDBJ databases">
        <title>Uncovering the hologenomic basis of an extraordinary plant invasion.</title>
        <authorList>
            <person name="Bieker V.C."/>
            <person name="Martin M.D."/>
            <person name="Gilbert T."/>
            <person name="Hodgins K."/>
            <person name="Battlay P."/>
            <person name="Petersen B."/>
            <person name="Wilson J."/>
        </authorList>
    </citation>
    <scope>NUCLEOTIDE SEQUENCE</scope>
    <source>
        <strain evidence="2">AA19_3_7</strain>
        <tissue evidence="2">Leaf</tissue>
    </source>
</reference>
<protein>
    <submittedName>
        <fullName evidence="2">Uncharacterized protein</fullName>
    </submittedName>
</protein>
<sequence length="196" mass="21893">GRNRVTGLVLTGFDESFDGADEGRNRVTGWVIGDIIFAEKGKGHRRAGDTTTDAGLRSPKKESIQIDDSITAPSPLTTAPLLSLCAPTYTVLLNLRHRFFKRRCYARLGFVLDLRPDINLKGMMVPSQVPVTAVPSDVRFSGGELCLRFGFYGESVVKEISSFIAYAILGHYILWIVLIYKLCHLIDRDAVRKYKR</sequence>
<dbReference type="AlphaFoldDB" id="A0AAD5CH12"/>
<evidence type="ECO:0000313" key="3">
    <source>
        <dbReference type="Proteomes" id="UP001206925"/>
    </source>
</evidence>
<name>A0AAD5CH12_AMBAR</name>
<keyword evidence="3" id="KW-1185">Reference proteome</keyword>
<gene>
    <name evidence="2" type="ORF">M8C21_029249</name>
</gene>